<evidence type="ECO:0000259" key="1">
    <source>
        <dbReference type="Pfam" id="PF08241"/>
    </source>
</evidence>
<gene>
    <name evidence="2" type="ORF">JK358_30560</name>
</gene>
<evidence type="ECO:0000313" key="3">
    <source>
        <dbReference type="Proteomes" id="UP000602198"/>
    </source>
</evidence>
<dbReference type="InterPro" id="IPR029063">
    <property type="entry name" value="SAM-dependent_MTases_sf"/>
</dbReference>
<dbReference type="Pfam" id="PF08241">
    <property type="entry name" value="Methyltransf_11"/>
    <property type="match status" value="1"/>
</dbReference>
<dbReference type="GO" id="GO:0032259">
    <property type="term" value="P:methylation"/>
    <property type="evidence" value="ECO:0007669"/>
    <property type="project" value="UniProtKB-KW"/>
</dbReference>
<protein>
    <submittedName>
        <fullName evidence="2">Class I SAM-dependent methyltransferase</fullName>
    </submittedName>
</protein>
<keyword evidence="2" id="KW-0489">Methyltransferase</keyword>
<keyword evidence="2" id="KW-0808">Transferase</keyword>
<dbReference type="CDD" id="cd02440">
    <property type="entry name" value="AdoMet_MTases"/>
    <property type="match status" value="1"/>
</dbReference>
<proteinExistence type="predicted"/>
<dbReference type="RefSeq" id="WP_201954546.1">
    <property type="nucleotide sequence ID" value="NZ_JAERRJ010000013.1"/>
</dbReference>
<dbReference type="PANTHER" id="PTHR43591">
    <property type="entry name" value="METHYLTRANSFERASE"/>
    <property type="match status" value="1"/>
</dbReference>
<evidence type="ECO:0000313" key="2">
    <source>
        <dbReference type="EMBL" id="MBL1078754.1"/>
    </source>
</evidence>
<sequence length="170" mass="18666">MTSFDLQASRSYDRRATRLLKGLYRHITADVDRTATRGATVLDIGTGPGKLLTHLADRRPDLRLHGVDLSPHMIALAAGRLDRRAELVVGDVTGLPYPAASFDVVISSLSMHEWPDVAAAATDIRRVLSPGGLLAIYDALQCRADDFRTCPHFRAHLAHAVRPEPALRNR</sequence>
<keyword evidence="3" id="KW-1185">Reference proteome</keyword>
<accession>A0ABS1MER7</accession>
<dbReference type="Gene3D" id="3.40.50.150">
    <property type="entry name" value="Vaccinia Virus protein VP39"/>
    <property type="match status" value="1"/>
</dbReference>
<dbReference type="SUPFAM" id="SSF53335">
    <property type="entry name" value="S-adenosyl-L-methionine-dependent methyltransferases"/>
    <property type="match status" value="1"/>
</dbReference>
<dbReference type="GO" id="GO:0008168">
    <property type="term" value="F:methyltransferase activity"/>
    <property type="evidence" value="ECO:0007669"/>
    <property type="project" value="UniProtKB-KW"/>
</dbReference>
<dbReference type="InterPro" id="IPR013216">
    <property type="entry name" value="Methyltransf_11"/>
</dbReference>
<organism evidence="2 3">
    <name type="scientific">Nocardia acididurans</name>
    <dbReference type="NCBI Taxonomy" id="2802282"/>
    <lineage>
        <taxon>Bacteria</taxon>
        <taxon>Bacillati</taxon>
        <taxon>Actinomycetota</taxon>
        <taxon>Actinomycetes</taxon>
        <taxon>Mycobacteriales</taxon>
        <taxon>Nocardiaceae</taxon>
        <taxon>Nocardia</taxon>
    </lineage>
</organism>
<comment type="caution">
    <text evidence="2">The sequence shown here is derived from an EMBL/GenBank/DDBJ whole genome shotgun (WGS) entry which is preliminary data.</text>
</comment>
<reference evidence="2 3" key="1">
    <citation type="submission" date="2021-01" db="EMBL/GenBank/DDBJ databases">
        <title>WGS of actinomycetes isolated from Thailand.</title>
        <authorList>
            <person name="Thawai C."/>
        </authorList>
    </citation>
    <scope>NUCLEOTIDE SEQUENCE [LARGE SCALE GENOMIC DNA]</scope>
    <source>
        <strain evidence="2 3">LPG 2</strain>
    </source>
</reference>
<dbReference type="EMBL" id="JAERRJ010000013">
    <property type="protein sequence ID" value="MBL1078754.1"/>
    <property type="molecule type" value="Genomic_DNA"/>
</dbReference>
<dbReference type="Proteomes" id="UP000602198">
    <property type="component" value="Unassembled WGS sequence"/>
</dbReference>
<feature type="domain" description="Methyltransferase type 11" evidence="1">
    <location>
        <begin position="42"/>
        <end position="136"/>
    </location>
</feature>
<name>A0ABS1MER7_9NOCA</name>